<reference evidence="2 3" key="1">
    <citation type="submission" date="2021-05" db="EMBL/GenBank/DDBJ databases">
        <title>Novel Bacillus species.</title>
        <authorList>
            <person name="Liu G."/>
        </authorList>
    </citation>
    <scope>NUCLEOTIDE SEQUENCE [LARGE SCALE GENOMIC DNA]</scope>
    <source>
        <strain evidence="2 3">FJAT-49732</strain>
    </source>
</reference>
<name>A0A942TPR1_9BACI</name>
<dbReference type="AlphaFoldDB" id="A0A942TPR1"/>
<evidence type="ECO:0000256" key="1">
    <source>
        <dbReference type="SAM" id="SignalP"/>
    </source>
</evidence>
<comment type="caution">
    <text evidence="2">The sequence shown here is derived from an EMBL/GenBank/DDBJ whole genome shotgun (WGS) entry which is preliminary data.</text>
</comment>
<gene>
    <name evidence="2" type="ORF">KHA93_13390</name>
</gene>
<feature type="signal peptide" evidence="1">
    <location>
        <begin position="1"/>
        <end position="27"/>
    </location>
</feature>
<accession>A0A942TPR1</accession>
<dbReference type="RefSeq" id="WP_213111185.1">
    <property type="nucleotide sequence ID" value="NZ_JAGYPJ010000001.1"/>
</dbReference>
<dbReference type="EMBL" id="JAGYPJ010000001">
    <property type="protein sequence ID" value="MBS4200626.1"/>
    <property type="molecule type" value="Genomic_DNA"/>
</dbReference>
<keyword evidence="1" id="KW-0732">Signal</keyword>
<organism evidence="2 3">
    <name type="scientific">Lederbergia citrisecunda</name>
    <dbReference type="NCBI Taxonomy" id="2833583"/>
    <lineage>
        <taxon>Bacteria</taxon>
        <taxon>Bacillati</taxon>
        <taxon>Bacillota</taxon>
        <taxon>Bacilli</taxon>
        <taxon>Bacillales</taxon>
        <taxon>Bacillaceae</taxon>
        <taxon>Lederbergia</taxon>
    </lineage>
</organism>
<evidence type="ECO:0000313" key="2">
    <source>
        <dbReference type="EMBL" id="MBS4200626.1"/>
    </source>
</evidence>
<evidence type="ECO:0000313" key="3">
    <source>
        <dbReference type="Proteomes" id="UP000682713"/>
    </source>
</evidence>
<proteinExistence type="predicted"/>
<dbReference type="Proteomes" id="UP000682713">
    <property type="component" value="Unassembled WGS sequence"/>
</dbReference>
<sequence>MKFRKSAGLLLVILICFFGVKSGDVHAAESPTKINVNTTYKGSLTEWDEVHTYQFTIPSDGNVILSVKNKTDNEWYGKILNDQGIVYEELQTDDGSLTSGYTKKQIGLPKGTYFIQISDNWYTYDQPYEFKVEFTPSNYYEKEFNNTIETANIIELNKSYKGTISDYYDKDVFKFTIPNNGKVTLNIKNKANIQWTGKIVNAKGQVYEEINSDDRSLVSGFTTTQVGLPKGTYYIEISDNWNSYGEEYELKVNFENNNYYEKEFNNTLDTANQINLNSTYKGIIRDYYDVDIFKFNVPSDGLISLSLKRKQGKAWEGTIQNASGKKFMELSTWTSDIATGNAIKSVYLKKGTYYLVIRDDYDSYQEPYEFKVSMKSENIKSSQVKVTNNKGKDDIVKVTNIKKGDTIKIYNANSKGTLLGNKTASGTSLNFSIKQLGKKSGKIYVSITQPGKAESDRVAVSYKGEISDSVLSKQVIITNNKNKNDTIKVNKIAKGDIIKVYSASTKGKLLASKKATGTSVSISIKQLGKKSGKVYISRTSTGMLESKRVMVSYKGE</sequence>
<feature type="chain" id="PRO_5037966043" evidence="1">
    <location>
        <begin position="28"/>
        <end position="556"/>
    </location>
</feature>
<protein>
    <submittedName>
        <fullName evidence="2">Uncharacterized protein</fullName>
    </submittedName>
</protein>
<dbReference type="SUPFAM" id="SSF89260">
    <property type="entry name" value="Collagen-binding domain"/>
    <property type="match status" value="3"/>
</dbReference>
<dbReference type="Gene3D" id="2.60.120.380">
    <property type="match status" value="3"/>
</dbReference>
<keyword evidence="3" id="KW-1185">Reference proteome</keyword>